<keyword evidence="3" id="KW-1185">Reference proteome</keyword>
<feature type="region of interest" description="Disordered" evidence="1">
    <location>
        <begin position="1092"/>
        <end position="1132"/>
    </location>
</feature>
<gene>
    <name evidence="2" type="ORF">WJX74_007182</name>
</gene>
<sequence>MLVPAPRMIRAVCECTQASPNVNSTQAQLTVQDYLSDPSSVAAVYGAILNRASAEPISLNVIEKCVGLLKQFLPRYKAPQSILVKIDEFIAHASASLGAKSPRFLRSLVYLQAMVSQFATGPLPTGGSSRTLHKLAEHQAPLPGSPRRGDSVSSMQQQKGRRPTLAQPLASQFPAHATDADFARTRPGSPRSTLDHIPGQGGHLQRLSLPGADDAIVADLSAGRMGHQRSKSGIARPMNEGQHSSCLREAVAGVTTLEDTCIQVASAATPLHSNHVQAITERQIAQSRSADSASRLRAREHRPRLLFQHQAYSNQEPLNMAEREVAAVVEAVCGPAEAPAIWGEENLAAFWAPTPGWPGLSSDDSPGPLSASILLKLIMDLHIKAGPDISLPLVLTMLFRAADDEVAATRVRAYDVIYNLALHSEMLQPSQAMGTLSNSLAEEMQGSQRQGVSAEGLGGAASVAGWTGRLTQVPDSNSAVSSLPEFQSWLRQILFEVLLFSVQRAEKHGEVWRAMLGCLLSLTCCDGNISTSCVHNLSPAVAAAFLRASSQHHWAEQVQCHLTRLAVNLLCPYADAGQPLERRRLNFRALKLFGGLAEVLHHLREARAPESRRNLTWVLLQGSAARSIQELAAGAEGVRPAAGLGGHLQAILAQAGFAEELQLIAKAGIRSHSPFLDSCLARALDHAEETNQLIEGMSSSMGFMQILSGHLHGYAWAYADDPMPPSIQPAAAQTLYDVAAELQGPRQAGEAQAEGSLPAPFRCLLSMLSSGNEWAVGMGQSWLLQLLLIHAEVAIADPSSTCLLPQRPRVDTPDSLEAADVAAGGHKQLLQRLLLLALTPDQQQSPTRSGSASSHAQSGQQQQPEPASHILATFLRLICIARIRCGGMKGDLLHPISLDAQHVANNDADSDDDPTRPSSGPSVRDIEAARDPVQLQGAEGVEDAVPGSREEPGSDAESSGSYGSMRLRGSFRTGLPMSAEAAEARPSDLTASRPPLSRRASHEGPLSQAGIDASFERPRSRRTSSQGPSHRPPSSHSSQNAPHRSSHDGVAASLQTNSSEGPRRLSLQGLGRSQESRKALLDNATRAIRAAGNRVSFDSLPPTEQHPQEQEEDTEQKERPPLPSSQWTRDDPVPVVLDTLRAAVDWLEAAPPLQRQGACLEAGKFLLDLMVTPGPPTVPPSASPLLSLSPPAGAILGLPIHLPPNTKSFQAAGLGPGSLEEEAVHKLGLPPASDALAPAARILQGAAVVDRQLLKQLPPRLPIQLFLLQTPDKEQLDKGNEGAADVRLALLLTHLARCHLDGNPLQLAEGPELVTALLTDNDMRVRYHAAAFLQWRLQAVRPQAYRQALKQLMGQAQAQNDDRLLRNPYMQMEAMMNVAALEVGPLS</sequence>
<reference evidence="2 3" key="1">
    <citation type="journal article" date="2024" name="Nat. Commun.">
        <title>Phylogenomics reveals the evolutionary origins of lichenization in chlorophyte algae.</title>
        <authorList>
            <person name="Puginier C."/>
            <person name="Libourel C."/>
            <person name="Otte J."/>
            <person name="Skaloud P."/>
            <person name="Haon M."/>
            <person name="Grisel S."/>
            <person name="Petersen M."/>
            <person name="Berrin J.G."/>
            <person name="Delaux P.M."/>
            <person name="Dal Grande F."/>
            <person name="Keller J."/>
        </authorList>
    </citation>
    <scope>NUCLEOTIDE SEQUENCE [LARGE SCALE GENOMIC DNA]</scope>
    <source>
        <strain evidence="2 3">SAG 2145</strain>
    </source>
</reference>
<dbReference type="EMBL" id="JALJOS010000012">
    <property type="protein sequence ID" value="KAK9832342.1"/>
    <property type="molecule type" value="Genomic_DNA"/>
</dbReference>
<feature type="region of interest" description="Disordered" evidence="1">
    <location>
        <begin position="181"/>
        <end position="207"/>
    </location>
</feature>
<feature type="compositionally biased region" description="Low complexity" evidence="1">
    <location>
        <begin position="1024"/>
        <end position="1039"/>
    </location>
</feature>
<feature type="region of interest" description="Disordered" evidence="1">
    <location>
        <begin position="139"/>
        <end position="169"/>
    </location>
</feature>
<comment type="caution">
    <text evidence="2">The sequence shown here is derived from an EMBL/GenBank/DDBJ whole genome shotgun (WGS) entry which is preliminary data.</text>
</comment>
<proteinExistence type="predicted"/>
<evidence type="ECO:0000313" key="2">
    <source>
        <dbReference type="EMBL" id="KAK9832342.1"/>
    </source>
</evidence>
<evidence type="ECO:0000313" key="3">
    <source>
        <dbReference type="Proteomes" id="UP001438707"/>
    </source>
</evidence>
<feature type="compositionally biased region" description="Low complexity" evidence="1">
    <location>
        <begin position="841"/>
        <end position="863"/>
    </location>
</feature>
<dbReference type="PANTHER" id="PTHR34958">
    <property type="entry name" value="CONDITIONAL LOSS-OF-GROWTH 1"/>
    <property type="match status" value="1"/>
</dbReference>
<protein>
    <submittedName>
        <fullName evidence="2">Uncharacterized protein</fullName>
    </submittedName>
</protein>
<dbReference type="PANTHER" id="PTHR34958:SF1">
    <property type="entry name" value="ARMADILLO-LIKE HELICAL DOMAIN-CONTAINING PROTEIN"/>
    <property type="match status" value="1"/>
</dbReference>
<feature type="region of interest" description="Disordered" evidence="1">
    <location>
        <begin position="904"/>
        <end position="1074"/>
    </location>
</feature>
<feature type="region of interest" description="Disordered" evidence="1">
    <location>
        <begin position="841"/>
        <end position="865"/>
    </location>
</feature>
<dbReference type="Proteomes" id="UP001438707">
    <property type="component" value="Unassembled WGS sequence"/>
</dbReference>
<feature type="region of interest" description="Disordered" evidence="1">
    <location>
        <begin position="223"/>
        <end position="242"/>
    </location>
</feature>
<evidence type="ECO:0000256" key="1">
    <source>
        <dbReference type="SAM" id="MobiDB-lite"/>
    </source>
</evidence>
<organism evidence="2 3">
    <name type="scientific">Apatococcus lobatus</name>
    <dbReference type="NCBI Taxonomy" id="904363"/>
    <lineage>
        <taxon>Eukaryota</taxon>
        <taxon>Viridiplantae</taxon>
        <taxon>Chlorophyta</taxon>
        <taxon>core chlorophytes</taxon>
        <taxon>Trebouxiophyceae</taxon>
        <taxon>Chlorellales</taxon>
        <taxon>Chlorellaceae</taxon>
        <taxon>Apatococcus</taxon>
    </lineage>
</organism>
<name>A0AAW1RER2_9CHLO</name>
<accession>A0AAW1RER2</accession>